<evidence type="ECO:0000313" key="1">
    <source>
        <dbReference type="EMBL" id="PXW75938.1"/>
    </source>
</evidence>
<gene>
    <name evidence="1" type="ORF">C7451_106102</name>
</gene>
<comment type="caution">
    <text evidence="1">The sequence shown here is derived from an EMBL/GenBank/DDBJ whole genome shotgun (WGS) entry which is preliminary data.</text>
</comment>
<accession>A0A2V3V5C8</accession>
<evidence type="ECO:0000313" key="2">
    <source>
        <dbReference type="Proteomes" id="UP000248014"/>
    </source>
</evidence>
<dbReference type="OrthoDB" id="8451126at2"/>
<reference evidence="1 2" key="1">
    <citation type="submission" date="2018-05" db="EMBL/GenBank/DDBJ databases">
        <title>Genomic Encyclopedia of Type Strains, Phase IV (KMG-IV): sequencing the most valuable type-strain genomes for metagenomic binning, comparative biology and taxonomic classification.</title>
        <authorList>
            <person name="Goeker M."/>
        </authorList>
    </citation>
    <scope>NUCLEOTIDE SEQUENCE [LARGE SCALE GENOMIC DNA]</scope>
    <source>
        <strain evidence="1 2">DSM 3183</strain>
    </source>
</reference>
<dbReference type="RefSeq" id="WP_110298620.1">
    <property type="nucleotide sequence ID" value="NZ_QJJM01000006.1"/>
</dbReference>
<protein>
    <submittedName>
        <fullName evidence="1">Uncharacterized protein</fullName>
    </submittedName>
</protein>
<name>A0A2V3V5C8_9SPHN</name>
<dbReference type="AlphaFoldDB" id="A0A2V3V5C8"/>
<sequence length="88" mass="9747">MTSEQIELARHALGLDGQRKRSYRNRYVTGPGGSDHPAWLAMVEAGDAKKRDGSTLPFGGDDIFWLTRQGAEKALRKGEKLCPEDFPS</sequence>
<proteinExistence type="predicted"/>
<keyword evidence="2" id="KW-1185">Reference proteome</keyword>
<organism evidence="1 2">
    <name type="scientific">Blastomonas natatoria</name>
    <dbReference type="NCBI Taxonomy" id="34015"/>
    <lineage>
        <taxon>Bacteria</taxon>
        <taxon>Pseudomonadati</taxon>
        <taxon>Pseudomonadota</taxon>
        <taxon>Alphaproteobacteria</taxon>
        <taxon>Sphingomonadales</taxon>
        <taxon>Sphingomonadaceae</taxon>
        <taxon>Blastomonas</taxon>
    </lineage>
</organism>
<dbReference type="EMBL" id="QJJM01000006">
    <property type="protein sequence ID" value="PXW75938.1"/>
    <property type="molecule type" value="Genomic_DNA"/>
</dbReference>
<dbReference type="Proteomes" id="UP000248014">
    <property type="component" value="Unassembled WGS sequence"/>
</dbReference>